<dbReference type="PIRSF" id="PIRSF021524">
    <property type="entry name" value="MSH_acetyltransferase"/>
    <property type="match status" value="1"/>
</dbReference>
<comment type="function">
    <text evidence="4">Catalyzes the transfer of acetyl from acetyl-CoA to desacetylmycothiol (Cys-GlcN-Ins) to form mycothiol.</text>
</comment>
<feature type="binding site" evidence="4">
    <location>
        <position position="226"/>
    </location>
    <ligand>
        <name>1D-myo-inositol 2-(L-cysteinylamino)-2-deoxy-alpha-D-glucopyranoside</name>
        <dbReference type="ChEBI" id="CHEBI:58887"/>
    </ligand>
</feature>
<dbReference type="PANTHER" id="PTHR43617">
    <property type="entry name" value="L-AMINO ACID N-ACETYLTRANSFERASE"/>
    <property type="match status" value="1"/>
</dbReference>
<keyword evidence="1 4" id="KW-0808">Transferase</keyword>
<feature type="binding site" evidence="4">
    <location>
        <begin position="230"/>
        <end position="232"/>
    </location>
    <ligand>
        <name>acetyl-CoA</name>
        <dbReference type="ChEBI" id="CHEBI:57288"/>
        <label>2</label>
    </ligand>
</feature>
<dbReference type="Proteomes" id="UP000076929">
    <property type="component" value="Chromosome"/>
</dbReference>
<feature type="domain" description="N-acetyltransferase" evidence="5">
    <location>
        <begin position="157"/>
        <end position="292"/>
    </location>
</feature>
<feature type="binding site" evidence="4">
    <location>
        <position position="179"/>
    </location>
    <ligand>
        <name>1D-myo-inositol 2-(L-cysteinylamino)-2-deoxy-alpha-D-glucopyranoside</name>
        <dbReference type="ChEBI" id="CHEBI:58887"/>
    </ligand>
</feature>
<keyword evidence="3 4" id="KW-0012">Acyltransferase</keyword>
<dbReference type="GO" id="GO:0035447">
    <property type="term" value="F:mycothiol synthase activity"/>
    <property type="evidence" value="ECO:0007669"/>
    <property type="project" value="UniProtKB-UniRule"/>
</dbReference>
<organism evidence="6 7">
    <name type="scientific">Corynebacterium crudilactis</name>
    <dbReference type="NCBI Taxonomy" id="1652495"/>
    <lineage>
        <taxon>Bacteria</taxon>
        <taxon>Bacillati</taxon>
        <taxon>Actinomycetota</taxon>
        <taxon>Actinomycetes</taxon>
        <taxon>Mycobacteriales</taxon>
        <taxon>Corynebacteriaceae</taxon>
        <taxon>Corynebacterium</taxon>
    </lineage>
</organism>
<dbReference type="AlphaFoldDB" id="A0A172QVP5"/>
<dbReference type="EC" id="2.3.1.189" evidence="4"/>
<feature type="binding site" evidence="4">
    <location>
        <begin position="237"/>
        <end position="243"/>
    </location>
    <ligand>
        <name>acetyl-CoA</name>
        <dbReference type="ChEBI" id="CHEBI:57288"/>
        <label>2</label>
    </ligand>
</feature>
<evidence type="ECO:0000313" key="6">
    <source>
        <dbReference type="EMBL" id="ANE04774.1"/>
    </source>
</evidence>
<dbReference type="EMBL" id="CP015622">
    <property type="protein sequence ID" value="ANE04774.1"/>
    <property type="molecule type" value="Genomic_DNA"/>
</dbReference>
<dbReference type="RefSeq" id="WP_066567842.1">
    <property type="nucleotide sequence ID" value="NZ_CP015622.1"/>
</dbReference>
<evidence type="ECO:0000313" key="7">
    <source>
        <dbReference type="Proteomes" id="UP000076929"/>
    </source>
</evidence>
<proteinExistence type="inferred from homology"/>
<dbReference type="InterPro" id="IPR016181">
    <property type="entry name" value="Acyl_CoA_acyltransferase"/>
</dbReference>
<dbReference type="InterPro" id="IPR000182">
    <property type="entry name" value="GNAT_dom"/>
</dbReference>
<evidence type="ECO:0000256" key="1">
    <source>
        <dbReference type="ARBA" id="ARBA00022679"/>
    </source>
</evidence>
<accession>A0A172QVP5</accession>
<comment type="subunit">
    <text evidence="4">Monomer.</text>
</comment>
<comment type="caution">
    <text evidence="4">Lacks conserved residue(s) required for the propagation of feature annotation.</text>
</comment>
<dbReference type="PANTHER" id="PTHR43617:SF31">
    <property type="entry name" value="MYCOTHIOL ACETYLTRANSFERASE"/>
    <property type="match status" value="1"/>
</dbReference>
<dbReference type="Pfam" id="PF00583">
    <property type="entry name" value="Acetyltransf_1"/>
    <property type="match status" value="1"/>
</dbReference>
<dbReference type="InterPro" id="IPR017813">
    <property type="entry name" value="Mycothiol_AcTrfase"/>
</dbReference>
<dbReference type="GO" id="GO:0008999">
    <property type="term" value="F:protein-N-terminal-alanine acetyltransferase activity"/>
    <property type="evidence" value="ECO:0007669"/>
    <property type="project" value="TreeGrafter"/>
</dbReference>
<evidence type="ECO:0000256" key="2">
    <source>
        <dbReference type="ARBA" id="ARBA00022737"/>
    </source>
</evidence>
<dbReference type="GO" id="GO:0010125">
    <property type="term" value="P:mycothiol biosynthetic process"/>
    <property type="evidence" value="ECO:0007669"/>
    <property type="project" value="UniProtKB-UniRule"/>
</dbReference>
<reference evidence="6 7" key="1">
    <citation type="submission" date="2016-05" db="EMBL/GenBank/DDBJ databases">
        <title>Complete genome sequence of Corynebacterium crudilactis, a new Corynebacterium species isolated from raw cow's milk.</title>
        <authorList>
            <person name="Christian R."/>
            <person name="Zimmermann J."/>
            <person name="Lipski A."/>
            <person name="Kalinowski J."/>
        </authorList>
    </citation>
    <scope>NUCLEOTIDE SEQUENCE [LARGE SCALE GENOMIC DNA]</scope>
    <source>
        <strain evidence="6 7">JZ16</strain>
    </source>
</reference>
<evidence type="ECO:0000256" key="3">
    <source>
        <dbReference type="ARBA" id="ARBA00023315"/>
    </source>
</evidence>
<evidence type="ECO:0000256" key="4">
    <source>
        <dbReference type="HAMAP-Rule" id="MF_01698"/>
    </source>
</evidence>
<feature type="binding site" evidence="4">
    <location>
        <begin position="77"/>
        <end position="79"/>
    </location>
    <ligand>
        <name>acetyl-CoA</name>
        <dbReference type="ChEBI" id="CHEBI:57288"/>
        <label>1</label>
    </ligand>
</feature>
<gene>
    <name evidence="4" type="primary">mshD</name>
    <name evidence="6" type="ORF">ccrud_11610</name>
</gene>
<keyword evidence="2 4" id="KW-0677">Repeat</keyword>
<comment type="catalytic activity">
    <reaction evidence="4">
        <text>1D-myo-inositol 2-(L-cysteinylamino)-2-deoxy-alpha-D-glucopyranoside + acetyl-CoA = mycothiol + CoA + H(+)</text>
        <dbReference type="Rhea" id="RHEA:26172"/>
        <dbReference type="ChEBI" id="CHEBI:15378"/>
        <dbReference type="ChEBI" id="CHEBI:16768"/>
        <dbReference type="ChEBI" id="CHEBI:57287"/>
        <dbReference type="ChEBI" id="CHEBI:57288"/>
        <dbReference type="ChEBI" id="CHEBI:58887"/>
        <dbReference type="EC" id="2.3.1.189"/>
    </reaction>
</comment>
<sequence>MNTSNRIKNTQIALDRDLREQALLLLKEVRAVDGVDALSEQFLRGLAEPGLGHTHLIVTLNGKLVGLAATDEETTELAVHPAHRRQGIGKALIDATPSASIWAHGNTVGAQALASTLRMKKTRELLVMEVDGLALEESAKFLDPEGITHSSLANAPIEKSAAEAKWLQANNEAFDWHPEQGGWTTYRLAQAQKASWYKDADVLFLWDGEEVVGFHWVKQHSAELQEIYVVGLSAAYRGRGLGDPLVRLGLHHMKAQGAKKVVLYVEADNKPAVAAYEKLGFSVAESHVVYEK</sequence>
<feature type="binding site" evidence="4">
    <location>
        <position position="40"/>
    </location>
    <ligand>
        <name>1D-myo-inositol 2-(L-cysteinylamino)-2-deoxy-alpha-D-glucopyranoside</name>
        <dbReference type="ChEBI" id="CHEBI:58887"/>
    </ligand>
</feature>
<dbReference type="STRING" id="1652495.ccrud_11610"/>
<dbReference type="NCBIfam" id="TIGR03448">
    <property type="entry name" value="mycothiol_MshD"/>
    <property type="match status" value="1"/>
</dbReference>
<dbReference type="CDD" id="cd04301">
    <property type="entry name" value="NAT_SF"/>
    <property type="match status" value="2"/>
</dbReference>
<evidence type="ECO:0000259" key="5">
    <source>
        <dbReference type="PROSITE" id="PS51186"/>
    </source>
</evidence>
<dbReference type="PROSITE" id="PS51186">
    <property type="entry name" value="GNAT"/>
    <property type="match status" value="2"/>
</dbReference>
<dbReference type="OrthoDB" id="3208058at2"/>
<comment type="similarity">
    <text evidence="4">Belongs to the acetyltransferase family. MshD subfamily.</text>
</comment>
<dbReference type="InterPro" id="IPR050276">
    <property type="entry name" value="MshD_Acetyltransferase"/>
</dbReference>
<dbReference type="HAMAP" id="MF_01698">
    <property type="entry name" value="MshD"/>
    <property type="match status" value="1"/>
</dbReference>
<feature type="binding site" evidence="4">
    <location>
        <position position="218"/>
    </location>
    <ligand>
        <name>1D-myo-inositol 2-(L-cysteinylamino)-2-deoxy-alpha-D-glucopyranoside</name>
        <dbReference type="ChEBI" id="CHEBI:58887"/>
    </ligand>
</feature>
<protein>
    <recommendedName>
        <fullName evidence="4">Mycothiol acetyltransferase</fullName>
        <shortName evidence="4">MSH acetyltransferase</shortName>
        <ecNumber evidence="4">2.3.1.189</ecNumber>
    </recommendedName>
    <alternativeName>
        <fullName evidence="4">Mycothiol synthase</fullName>
    </alternativeName>
</protein>
<dbReference type="Pfam" id="PF13508">
    <property type="entry name" value="Acetyltransf_7"/>
    <property type="match status" value="1"/>
</dbReference>
<dbReference type="KEGG" id="ccjz:ccrud_11610"/>
<feature type="domain" description="N-acetyltransferase" evidence="5">
    <location>
        <begin position="13"/>
        <end position="154"/>
    </location>
</feature>
<feature type="binding site" evidence="4">
    <location>
        <position position="264"/>
    </location>
    <ligand>
        <name>1D-myo-inositol 2-(L-cysteinylamino)-2-deoxy-alpha-D-glucopyranoside</name>
        <dbReference type="ChEBI" id="CHEBI:58887"/>
    </ligand>
</feature>
<keyword evidence="7" id="KW-1185">Reference proteome</keyword>
<name>A0A172QVP5_9CORY</name>
<dbReference type="Gene3D" id="3.40.630.30">
    <property type="match status" value="1"/>
</dbReference>
<dbReference type="SUPFAM" id="SSF55729">
    <property type="entry name" value="Acyl-CoA N-acyltransferases (Nat)"/>
    <property type="match status" value="2"/>
</dbReference>